<organism evidence="17 18">
    <name type="scientific">Albugo candida</name>
    <dbReference type="NCBI Taxonomy" id="65357"/>
    <lineage>
        <taxon>Eukaryota</taxon>
        <taxon>Sar</taxon>
        <taxon>Stramenopiles</taxon>
        <taxon>Oomycota</taxon>
        <taxon>Peronosporomycetes</taxon>
        <taxon>Albuginales</taxon>
        <taxon>Albuginaceae</taxon>
        <taxon>Albugo</taxon>
    </lineage>
</organism>
<comment type="caution">
    <text evidence="17">The sequence shown here is derived from an EMBL/GenBank/DDBJ whole genome shotgun (WGS) entry which is preliminary data.</text>
</comment>
<dbReference type="SUPFAM" id="SSF52343">
    <property type="entry name" value="Ferredoxin reductase-like, C-terminal NADP-linked domain"/>
    <property type="match status" value="1"/>
</dbReference>
<evidence type="ECO:0000313" key="17">
    <source>
        <dbReference type="EMBL" id="CCI47508.1"/>
    </source>
</evidence>
<dbReference type="InterPro" id="IPR001433">
    <property type="entry name" value="OxRdtase_FAD/NAD-bd"/>
</dbReference>
<feature type="binding site" evidence="14">
    <location>
        <position position="124"/>
    </location>
    <ligand>
        <name>FAD</name>
        <dbReference type="ChEBI" id="CHEBI:57692"/>
    </ligand>
</feature>
<dbReference type="AlphaFoldDB" id="A0A024GL76"/>
<feature type="binding site" evidence="14">
    <location>
        <position position="108"/>
    </location>
    <ligand>
        <name>FAD</name>
        <dbReference type="ChEBI" id="CHEBI:57692"/>
    </ligand>
</feature>
<feature type="binding site" evidence="14">
    <location>
        <position position="126"/>
    </location>
    <ligand>
        <name>FAD</name>
        <dbReference type="ChEBI" id="CHEBI:57692"/>
    </ligand>
</feature>
<dbReference type="GO" id="GO:0090524">
    <property type="term" value="F:cytochrome-b5 reductase activity, acting on NADH"/>
    <property type="evidence" value="ECO:0007669"/>
    <property type="project" value="UniProtKB-EC"/>
</dbReference>
<dbReference type="EMBL" id="CAIX01000173">
    <property type="protein sequence ID" value="CCI47508.1"/>
    <property type="molecule type" value="Genomic_DNA"/>
</dbReference>
<feature type="binding site" evidence="14">
    <location>
        <position position="134"/>
    </location>
    <ligand>
        <name>FAD</name>
        <dbReference type="ChEBI" id="CHEBI:57692"/>
    </ligand>
</feature>
<evidence type="ECO:0000256" key="7">
    <source>
        <dbReference type="ARBA" id="ARBA00022827"/>
    </source>
</evidence>
<dbReference type="Pfam" id="PF00175">
    <property type="entry name" value="NAD_binding_1"/>
    <property type="match status" value="1"/>
</dbReference>
<dbReference type="GO" id="GO:0016020">
    <property type="term" value="C:membrane"/>
    <property type="evidence" value="ECO:0007669"/>
    <property type="project" value="UniProtKB-SubCell"/>
</dbReference>
<evidence type="ECO:0000256" key="15">
    <source>
        <dbReference type="RuleBase" id="RU361226"/>
    </source>
</evidence>
<feature type="domain" description="FAD-binding FR-type" evidence="16">
    <location>
        <begin position="55"/>
        <end position="158"/>
    </location>
</feature>
<evidence type="ECO:0000256" key="6">
    <source>
        <dbReference type="ARBA" id="ARBA00022692"/>
    </source>
</evidence>
<evidence type="ECO:0000259" key="16">
    <source>
        <dbReference type="PROSITE" id="PS51384"/>
    </source>
</evidence>
<dbReference type="STRING" id="65357.A0A024GL76"/>
<dbReference type="InterPro" id="IPR008333">
    <property type="entry name" value="Cbr1-like_FAD-bd_dom"/>
</dbReference>
<evidence type="ECO:0000313" key="18">
    <source>
        <dbReference type="Proteomes" id="UP000053237"/>
    </source>
</evidence>
<keyword evidence="9 15" id="KW-0560">Oxidoreductase</keyword>
<dbReference type="Gene3D" id="2.40.30.10">
    <property type="entry name" value="Translation factors"/>
    <property type="match status" value="1"/>
</dbReference>
<dbReference type="EC" id="1.6.2.2" evidence="15"/>
<keyword evidence="18" id="KW-1185">Reference proteome</keyword>
<dbReference type="InterPro" id="IPR039261">
    <property type="entry name" value="FNR_nucleotide-bd"/>
</dbReference>
<accession>A0A024GL76</accession>
<keyword evidence="7 14" id="KW-0274">FAD</keyword>
<dbReference type="SUPFAM" id="SSF63380">
    <property type="entry name" value="Riboflavin synthase domain-like"/>
    <property type="match status" value="1"/>
</dbReference>
<evidence type="ECO:0000256" key="11">
    <source>
        <dbReference type="ARBA" id="ARBA00023128"/>
    </source>
</evidence>
<comment type="catalytic activity">
    <reaction evidence="13 15">
        <text>2 Fe(III)-[cytochrome b5] + NADH = 2 Fe(II)-[cytochrome b5] + NAD(+) + H(+)</text>
        <dbReference type="Rhea" id="RHEA:46680"/>
        <dbReference type="Rhea" id="RHEA-COMP:10438"/>
        <dbReference type="Rhea" id="RHEA-COMP:10439"/>
        <dbReference type="ChEBI" id="CHEBI:15378"/>
        <dbReference type="ChEBI" id="CHEBI:29033"/>
        <dbReference type="ChEBI" id="CHEBI:29034"/>
        <dbReference type="ChEBI" id="CHEBI:57540"/>
        <dbReference type="ChEBI" id="CHEBI:57945"/>
        <dbReference type="EC" id="1.6.2.2"/>
    </reaction>
</comment>
<proteinExistence type="inferred from homology"/>
<dbReference type="FunCoup" id="A0A024GL76">
    <property type="interactions" value="157"/>
</dbReference>
<dbReference type="Pfam" id="PF00970">
    <property type="entry name" value="FAD_binding_6"/>
    <property type="match status" value="1"/>
</dbReference>
<dbReference type="CDD" id="cd06183">
    <property type="entry name" value="cyt_b5_reduct_like"/>
    <property type="match status" value="1"/>
</dbReference>
<feature type="binding site" evidence="14">
    <location>
        <position position="109"/>
    </location>
    <ligand>
        <name>FAD</name>
        <dbReference type="ChEBI" id="CHEBI:57692"/>
    </ligand>
</feature>
<name>A0A024GL76_9STRA</name>
<sequence length="302" mass="34197">MRFANQFYRSTLNLKKLSYTSGLSSLSLYSLCAFHHTVADCENEKSEKTTALDPNEFRSFPVRSIERLNHNVKRIILDLPSEGHEMGLPVASCLLTRAKINNKQTIRPYTPVNLNSERGYIELVVKEYPKGIMSKHLCDLKPGDTVEIKGPKMKLPYEPNTYKKIGLIAGGSGLTPMLQIAKEICRNPNDQTQVVLLFANSTEEDMYLQDELDAMQFLYPQFEVHHVISRPSKEWEGLSGTITKEMIQEVMPSPDNEILVCVCGPPGMMHLICGERSKDMSQGDLEGLLKELEYSSKNVYKF</sequence>
<evidence type="ECO:0000256" key="10">
    <source>
        <dbReference type="ARBA" id="ARBA00023027"/>
    </source>
</evidence>
<dbReference type="OrthoDB" id="432685at2759"/>
<evidence type="ECO:0000256" key="8">
    <source>
        <dbReference type="ARBA" id="ARBA00022989"/>
    </source>
</evidence>
<keyword evidence="8" id="KW-1133">Transmembrane helix</keyword>
<evidence type="ECO:0000256" key="9">
    <source>
        <dbReference type="ARBA" id="ARBA00023002"/>
    </source>
</evidence>
<dbReference type="PANTHER" id="PTHR19370">
    <property type="entry name" value="NADH-CYTOCHROME B5 REDUCTASE"/>
    <property type="match status" value="1"/>
</dbReference>
<evidence type="ECO:0000256" key="3">
    <source>
        <dbReference type="ARBA" id="ARBA00004370"/>
    </source>
</evidence>
<dbReference type="Gene3D" id="3.40.50.80">
    <property type="entry name" value="Nucleotide-binding domain of ferredoxin-NADP reductase (FNR) module"/>
    <property type="match status" value="1"/>
</dbReference>
<dbReference type="PANTHER" id="PTHR19370:SF171">
    <property type="entry name" value="NADH-CYTOCHROME B5 REDUCTASE 2"/>
    <property type="match status" value="1"/>
</dbReference>
<dbReference type="InParanoid" id="A0A024GL76"/>
<evidence type="ECO:0000256" key="12">
    <source>
        <dbReference type="ARBA" id="ARBA00023136"/>
    </source>
</evidence>
<dbReference type="PRINTS" id="PR00406">
    <property type="entry name" value="CYTB5RDTASE"/>
</dbReference>
<reference evidence="17 18" key="1">
    <citation type="submission" date="2012-05" db="EMBL/GenBank/DDBJ databases">
        <title>Recombination and specialization in a pathogen metapopulation.</title>
        <authorList>
            <person name="Gardiner A."/>
            <person name="Kemen E."/>
            <person name="Schultz-Larsen T."/>
            <person name="MacLean D."/>
            <person name="Van Oosterhout C."/>
            <person name="Jones J.D.G."/>
        </authorList>
    </citation>
    <scope>NUCLEOTIDE SEQUENCE [LARGE SCALE GENOMIC DNA]</scope>
    <source>
        <strain evidence="17 18">Ac Nc2</strain>
    </source>
</reference>
<feature type="binding site" evidence="14">
    <location>
        <position position="133"/>
    </location>
    <ligand>
        <name>FAD</name>
        <dbReference type="ChEBI" id="CHEBI:57692"/>
    </ligand>
</feature>
<evidence type="ECO:0000256" key="1">
    <source>
        <dbReference type="ARBA" id="ARBA00001974"/>
    </source>
</evidence>
<dbReference type="InterPro" id="IPR001709">
    <property type="entry name" value="Flavoprot_Pyr_Nucl_cyt_Rdtase"/>
</dbReference>
<comment type="similarity">
    <text evidence="4 15">Belongs to the flavoprotein pyridine nucleotide cytochrome reductase family.</text>
</comment>
<evidence type="ECO:0000256" key="4">
    <source>
        <dbReference type="ARBA" id="ARBA00006105"/>
    </source>
</evidence>
<evidence type="ECO:0000256" key="14">
    <source>
        <dbReference type="PIRSR" id="PIRSR601834-1"/>
    </source>
</evidence>
<dbReference type="InterPro" id="IPR017938">
    <property type="entry name" value="Riboflavin_synthase-like_b-brl"/>
</dbReference>
<dbReference type="PRINTS" id="PR00371">
    <property type="entry name" value="FPNCR"/>
</dbReference>
<evidence type="ECO:0000256" key="2">
    <source>
        <dbReference type="ARBA" id="ARBA00004173"/>
    </source>
</evidence>
<keyword evidence="10 15" id="KW-0520">NAD</keyword>
<comment type="cofactor">
    <cofactor evidence="1 14 15">
        <name>FAD</name>
        <dbReference type="ChEBI" id="CHEBI:57692"/>
    </cofactor>
</comment>
<protein>
    <recommendedName>
        <fullName evidence="15">NADH-cytochrome b5 reductase</fullName>
        <ecNumber evidence="15">1.6.2.2</ecNumber>
    </recommendedName>
</protein>
<dbReference type="FunFam" id="3.40.50.80:FF:000009">
    <property type="entry name" value="NADH-cytochrome b5 reductase"/>
    <property type="match status" value="1"/>
</dbReference>
<dbReference type="InterPro" id="IPR017927">
    <property type="entry name" value="FAD-bd_FR_type"/>
</dbReference>
<keyword evidence="6" id="KW-0812">Transmembrane</keyword>
<gene>
    <name evidence="17" type="ORF">BN9_085150</name>
</gene>
<evidence type="ECO:0000256" key="5">
    <source>
        <dbReference type="ARBA" id="ARBA00022630"/>
    </source>
</evidence>
<dbReference type="FunFam" id="2.40.30.10:FF:000069">
    <property type="entry name" value="NADH-cytochrome b5 reductase"/>
    <property type="match status" value="1"/>
</dbReference>
<comment type="subcellular location">
    <subcellularLocation>
        <location evidence="3">Membrane</location>
    </subcellularLocation>
    <subcellularLocation>
        <location evidence="2">Mitochondrion</location>
    </subcellularLocation>
</comment>
<dbReference type="Proteomes" id="UP000053237">
    <property type="component" value="Unassembled WGS sequence"/>
</dbReference>
<keyword evidence="5 14" id="KW-0285">Flavoprotein</keyword>
<feature type="binding site" evidence="14">
    <location>
        <position position="107"/>
    </location>
    <ligand>
        <name>FAD</name>
        <dbReference type="ChEBI" id="CHEBI:57692"/>
    </ligand>
</feature>
<evidence type="ECO:0000256" key="13">
    <source>
        <dbReference type="ARBA" id="ARBA00047682"/>
    </source>
</evidence>
<keyword evidence="12" id="KW-0472">Membrane</keyword>
<keyword evidence="11" id="KW-0496">Mitochondrion</keyword>
<dbReference type="InterPro" id="IPR001834">
    <property type="entry name" value="CBR-like"/>
</dbReference>
<dbReference type="GO" id="GO:0005739">
    <property type="term" value="C:mitochondrion"/>
    <property type="evidence" value="ECO:0007669"/>
    <property type="project" value="UniProtKB-SubCell"/>
</dbReference>
<feature type="binding site" evidence="14">
    <location>
        <position position="175"/>
    </location>
    <ligand>
        <name>FAD</name>
        <dbReference type="ChEBI" id="CHEBI:57692"/>
    </ligand>
</feature>
<dbReference type="PROSITE" id="PS51384">
    <property type="entry name" value="FAD_FR"/>
    <property type="match status" value="1"/>
</dbReference>